<dbReference type="EMBL" id="CP078145">
    <property type="protein sequence ID" value="QXN88889.1"/>
    <property type="molecule type" value="Genomic_DNA"/>
</dbReference>
<accession>A0ABX8RH21</accession>
<proteinExistence type="predicted"/>
<protein>
    <submittedName>
        <fullName evidence="2">NAD(P)H-dependent oxidoreductase</fullName>
    </submittedName>
</protein>
<reference evidence="2 3" key="1">
    <citation type="submission" date="2021-07" db="EMBL/GenBank/DDBJ databases">
        <title>Whole Genome Sequence of Nocardia Iowensis.</title>
        <authorList>
            <person name="Lamm A."/>
            <person name="Collins-Fairclough A.M."/>
            <person name="Bunk B."/>
            <person name="Sproer C."/>
        </authorList>
    </citation>
    <scope>NUCLEOTIDE SEQUENCE [LARGE SCALE GENOMIC DNA]</scope>
    <source>
        <strain evidence="2 3">NRRL 5646</strain>
    </source>
</reference>
<feature type="domain" description="NADPH-dependent FMN reductase-like" evidence="1">
    <location>
        <begin position="7"/>
        <end position="152"/>
    </location>
</feature>
<dbReference type="RefSeq" id="WP_218469772.1">
    <property type="nucleotide sequence ID" value="NZ_BAABJN010000003.1"/>
</dbReference>
<gene>
    <name evidence="2" type="ORF">KV110_25310</name>
</gene>
<dbReference type="InterPro" id="IPR005025">
    <property type="entry name" value="FMN_Rdtase-like_dom"/>
</dbReference>
<evidence type="ECO:0000259" key="1">
    <source>
        <dbReference type="Pfam" id="PF03358"/>
    </source>
</evidence>
<evidence type="ECO:0000313" key="3">
    <source>
        <dbReference type="Proteomes" id="UP000694257"/>
    </source>
</evidence>
<dbReference type="Proteomes" id="UP000694257">
    <property type="component" value="Chromosome"/>
</dbReference>
<evidence type="ECO:0000313" key="2">
    <source>
        <dbReference type="EMBL" id="QXN88889.1"/>
    </source>
</evidence>
<organism evidence="2 3">
    <name type="scientific">Nocardia iowensis</name>
    <dbReference type="NCBI Taxonomy" id="204891"/>
    <lineage>
        <taxon>Bacteria</taxon>
        <taxon>Bacillati</taxon>
        <taxon>Actinomycetota</taxon>
        <taxon>Actinomycetes</taxon>
        <taxon>Mycobacteriales</taxon>
        <taxon>Nocardiaceae</taxon>
        <taxon>Nocardia</taxon>
    </lineage>
</organism>
<sequence length="210" mass="22379">MSALTAVALVCSLKKSPEPSSSELLAGQVLDELERYGVVGRVVRVVDYDVRPGVSADEGDGDAWPMLRAQIAAADILLVATPTWVGHMSSVAQRVLERLDAELSETDDEGRPSMVGKVAIAAVVGNEDGAHKIIADLFQALNDIGFTIPAQGGTYWNGQAMGSVDYQDLYETPEDVQRTNGAVARNAAHLAGLLRAEAYPPYAREAQEAK</sequence>
<keyword evidence="3" id="KW-1185">Reference proteome</keyword>
<name>A0ABX8RH21_NOCIO</name>
<dbReference type="Pfam" id="PF03358">
    <property type="entry name" value="FMN_red"/>
    <property type="match status" value="1"/>
</dbReference>